<dbReference type="InterPro" id="IPR015421">
    <property type="entry name" value="PyrdxlP-dep_Trfase_major"/>
</dbReference>
<dbReference type="RefSeq" id="WP_189766766.1">
    <property type="nucleotide sequence ID" value="NZ_BNCK01000001.1"/>
</dbReference>
<comment type="catalytic activity">
    <reaction evidence="9">
        <text>O-phospho-L-threonine + H(+) = (R)-1-aminopropan-2-yl phosphate + CO2</text>
        <dbReference type="Rhea" id="RHEA:11492"/>
        <dbReference type="ChEBI" id="CHEBI:15378"/>
        <dbReference type="ChEBI" id="CHEBI:16526"/>
        <dbReference type="ChEBI" id="CHEBI:58563"/>
        <dbReference type="ChEBI" id="CHEBI:58675"/>
        <dbReference type="EC" id="4.1.1.81"/>
    </reaction>
</comment>
<organism evidence="11 12">
    <name type="scientific">Thalassotalea marina</name>
    <dbReference type="NCBI Taxonomy" id="1673741"/>
    <lineage>
        <taxon>Bacteria</taxon>
        <taxon>Pseudomonadati</taxon>
        <taxon>Pseudomonadota</taxon>
        <taxon>Gammaproteobacteria</taxon>
        <taxon>Alteromonadales</taxon>
        <taxon>Colwelliaceae</taxon>
        <taxon>Thalassotalea</taxon>
    </lineage>
</organism>
<comment type="caution">
    <text evidence="11">The sequence shown here is derived from an EMBL/GenBank/DDBJ whole genome shotgun (WGS) entry which is preliminary data.</text>
</comment>
<gene>
    <name evidence="11" type="primary">cobC</name>
    <name evidence="11" type="ORF">GCM10017161_01030</name>
</gene>
<dbReference type="InterPro" id="IPR004838">
    <property type="entry name" value="NHTrfase_class1_PyrdxlP-BS"/>
</dbReference>
<dbReference type="EC" id="4.1.1.81" evidence="4"/>
<dbReference type="SUPFAM" id="SSF53383">
    <property type="entry name" value="PLP-dependent transferases"/>
    <property type="match status" value="1"/>
</dbReference>
<dbReference type="CDD" id="cd00609">
    <property type="entry name" value="AAT_like"/>
    <property type="match status" value="1"/>
</dbReference>
<protein>
    <recommendedName>
        <fullName evidence="4">threonine-phosphate decarboxylase</fullName>
        <ecNumber evidence="4">4.1.1.81</ecNumber>
    </recommendedName>
    <alternativeName>
        <fullName evidence="8">L-threonine-O-3-phosphate decarboxylase</fullName>
    </alternativeName>
</protein>
<evidence type="ECO:0000259" key="10">
    <source>
        <dbReference type="Pfam" id="PF00155"/>
    </source>
</evidence>
<dbReference type="EMBL" id="BNCK01000001">
    <property type="protein sequence ID" value="GHF77835.1"/>
    <property type="molecule type" value="Genomic_DNA"/>
</dbReference>
<evidence type="ECO:0000256" key="8">
    <source>
        <dbReference type="ARBA" id="ARBA00029996"/>
    </source>
</evidence>
<evidence type="ECO:0000256" key="4">
    <source>
        <dbReference type="ARBA" id="ARBA00012285"/>
    </source>
</evidence>
<dbReference type="PANTHER" id="PTHR42885">
    <property type="entry name" value="HISTIDINOL-PHOSPHATE AMINOTRANSFERASE-RELATED"/>
    <property type="match status" value="1"/>
</dbReference>
<accession>A0A919EFX2</accession>
<dbReference type="InterPro" id="IPR015422">
    <property type="entry name" value="PyrdxlP-dep_Trfase_small"/>
</dbReference>
<evidence type="ECO:0000256" key="9">
    <source>
        <dbReference type="ARBA" id="ARBA00048531"/>
    </source>
</evidence>
<dbReference type="Gene3D" id="3.90.1150.10">
    <property type="entry name" value="Aspartate Aminotransferase, domain 1"/>
    <property type="match status" value="1"/>
</dbReference>
<keyword evidence="5" id="KW-0169">Cobalamin biosynthesis</keyword>
<evidence type="ECO:0000256" key="3">
    <source>
        <dbReference type="ARBA" id="ARBA00004953"/>
    </source>
</evidence>
<keyword evidence="12" id="KW-1185">Reference proteome</keyword>
<dbReference type="GO" id="GO:0030170">
    <property type="term" value="F:pyridoxal phosphate binding"/>
    <property type="evidence" value="ECO:0007669"/>
    <property type="project" value="InterPro"/>
</dbReference>
<comment type="cofactor">
    <cofactor evidence="1">
        <name>pyridoxal 5'-phosphate</name>
        <dbReference type="ChEBI" id="CHEBI:597326"/>
    </cofactor>
</comment>
<dbReference type="AlphaFoldDB" id="A0A919EFX2"/>
<reference evidence="11" key="1">
    <citation type="journal article" date="2014" name="Int. J. Syst. Evol. Microbiol.">
        <title>Complete genome sequence of Corynebacterium casei LMG S-19264T (=DSM 44701T), isolated from a smear-ripened cheese.</title>
        <authorList>
            <consortium name="US DOE Joint Genome Institute (JGI-PGF)"/>
            <person name="Walter F."/>
            <person name="Albersmeier A."/>
            <person name="Kalinowski J."/>
            <person name="Ruckert C."/>
        </authorList>
    </citation>
    <scope>NUCLEOTIDE SEQUENCE</scope>
    <source>
        <strain evidence="11">KCTC 42731</strain>
    </source>
</reference>
<dbReference type="GO" id="GO:0009236">
    <property type="term" value="P:cobalamin biosynthetic process"/>
    <property type="evidence" value="ECO:0007669"/>
    <property type="project" value="UniProtKB-KW"/>
</dbReference>
<evidence type="ECO:0000256" key="2">
    <source>
        <dbReference type="ARBA" id="ARBA00003444"/>
    </source>
</evidence>
<dbReference type="Pfam" id="PF00155">
    <property type="entry name" value="Aminotran_1_2"/>
    <property type="match status" value="1"/>
</dbReference>
<keyword evidence="7" id="KW-0456">Lyase</keyword>
<proteinExistence type="predicted"/>
<dbReference type="GO" id="GO:0048472">
    <property type="term" value="F:threonine-phosphate decarboxylase activity"/>
    <property type="evidence" value="ECO:0007669"/>
    <property type="project" value="UniProtKB-EC"/>
</dbReference>
<evidence type="ECO:0000256" key="5">
    <source>
        <dbReference type="ARBA" id="ARBA00022573"/>
    </source>
</evidence>
<evidence type="ECO:0000256" key="6">
    <source>
        <dbReference type="ARBA" id="ARBA00022898"/>
    </source>
</evidence>
<evidence type="ECO:0000313" key="11">
    <source>
        <dbReference type="EMBL" id="GHF77835.1"/>
    </source>
</evidence>
<feature type="domain" description="Aminotransferase class I/classII large" evidence="10">
    <location>
        <begin position="59"/>
        <end position="335"/>
    </location>
</feature>
<name>A0A919EFX2_9GAMM</name>
<dbReference type="InterPro" id="IPR005860">
    <property type="entry name" value="CobD"/>
</dbReference>
<comment type="pathway">
    <text evidence="3">Cofactor biosynthesis; adenosylcobalamin biosynthesis.</text>
</comment>
<dbReference type="PANTHER" id="PTHR42885:SF1">
    <property type="entry name" value="THREONINE-PHOSPHATE DECARBOXYLASE"/>
    <property type="match status" value="1"/>
</dbReference>
<dbReference type="Gene3D" id="3.40.640.10">
    <property type="entry name" value="Type I PLP-dependent aspartate aminotransferase-like (Major domain)"/>
    <property type="match status" value="1"/>
</dbReference>
<comment type="function">
    <text evidence="2">Decarboxylates L-threonine-O-3-phosphate to yield (R)-1-amino-2-propanol O-2-phosphate, the precursor for the linkage between the nucleotide loop and the corrin ring in cobalamin.</text>
</comment>
<dbReference type="InterPro" id="IPR004839">
    <property type="entry name" value="Aminotransferase_I/II_large"/>
</dbReference>
<dbReference type="InterPro" id="IPR015424">
    <property type="entry name" value="PyrdxlP-dep_Trfase"/>
</dbReference>
<dbReference type="Proteomes" id="UP000623842">
    <property type="component" value="Unassembled WGS sequence"/>
</dbReference>
<evidence type="ECO:0000256" key="1">
    <source>
        <dbReference type="ARBA" id="ARBA00001933"/>
    </source>
</evidence>
<keyword evidence="6" id="KW-0663">Pyridoxal phosphate</keyword>
<evidence type="ECO:0000256" key="7">
    <source>
        <dbReference type="ARBA" id="ARBA00023239"/>
    </source>
</evidence>
<evidence type="ECO:0000313" key="12">
    <source>
        <dbReference type="Proteomes" id="UP000623842"/>
    </source>
</evidence>
<dbReference type="PROSITE" id="PS00105">
    <property type="entry name" value="AA_TRANSFER_CLASS_1"/>
    <property type="match status" value="1"/>
</dbReference>
<dbReference type="NCBIfam" id="TIGR01140">
    <property type="entry name" value="L_thr_O3P_dcar"/>
    <property type="match status" value="1"/>
</dbReference>
<sequence length="341" mass="38343">MLKAKNAQPLVHGGQLTKVASQYDFPLSEWLDLSTGIAPFSYPIPEIPLSIWQNLPSDQQALINAAKHYYQSDYCLVSNGSQPVIELLPALWLEKNTLPASQITVYLPQVGYKEHQKAWQLAGFELSFYQDALPQHIKANSVVVVINPNNPSGKLYELNALIELQQRCQLQGALLVVDEAFIDVIAPSQSIIANLAENTLVLRSFGKFFGLAGIRIGFVCCQQAWYQQIKAQCGPWQVNGPALFIAEKALLDTQWQQQQRAKLVQQQQQLSELLSSCGFEQQVGCSLFITCYCDHAAERYQTLCQHGIYVRLTDEQDALRFGIPNTEQIKILKERLTKIFS</sequence>
<reference evidence="11" key="2">
    <citation type="submission" date="2020-09" db="EMBL/GenBank/DDBJ databases">
        <authorList>
            <person name="Sun Q."/>
            <person name="Kim S."/>
        </authorList>
    </citation>
    <scope>NUCLEOTIDE SEQUENCE</scope>
    <source>
        <strain evidence="11">KCTC 42731</strain>
    </source>
</reference>